<dbReference type="SMART" id="SM00184">
    <property type="entry name" value="RING"/>
    <property type="match status" value="1"/>
</dbReference>
<dbReference type="Gene3D" id="3.30.40.10">
    <property type="entry name" value="Zinc/RING finger domain, C3HC4 (zinc finger)"/>
    <property type="match status" value="1"/>
</dbReference>
<evidence type="ECO:0000259" key="5">
    <source>
        <dbReference type="PROSITE" id="PS50089"/>
    </source>
</evidence>
<dbReference type="AlphaFoldDB" id="A0A8N4F3L1"/>
<evidence type="ECO:0000256" key="3">
    <source>
        <dbReference type="ARBA" id="ARBA00022833"/>
    </source>
</evidence>
<proteinExistence type="predicted"/>
<dbReference type="GO" id="GO:0016567">
    <property type="term" value="P:protein ubiquitination"/>
    <property type="evidence" value="ECO:0007669"/>
    <property type="project" value="TreeGrafter"/>
</dbReference>
<dbReference type="OrthoDB" id="8062037at2759"/>
<evidence type="ECO:0000256" key="1">
    <source>
        <dbReference type="ARBA" id="ARBA00022723"/>
    </source>
</evidence>
<keyword evidence="2 4" id="KW-0863">Zinc-finger</keyword>
<keyword evidence="1" id="KW-0479">Metal-binding</keyword>
<dbReference type="GO" id="GO:0008270">
    <property type="term" value="F:zinc ion binding"/>
    <property type="evidence" value="ECO:0007669"/>
    <property type="project" value="UniProtKB-KW"/>
</dbReference>
<sequence>MAFGFYYFSLPRPYVYLLELIGLIKFMIFMASRHLGSYLSSSSPASSRENNNACSELDAISSQASQMTSESVKERLPVVEFGSLVERWRLGEEIEHVCTICMRCLDGGHEVRELGNCAHAFHRACLDLWVDEGRWTCPLCRSKLTPEGTSMGL</sequence>
<dbReference type="PANTHER" id="PTHR45969">
    <property type="entry name" value="RING ZINC FINGER PROTEIN-RELATED"/>
    <property type="match status" value="1"/>
</dbReference>
<dbReference type="Pfam" id="PF13639">
    <property type="entry name" value="zf-RING_2"/>
    <property type="match status" value="1"/>
</dbReference>
<dbReference type="GO" id="GO:0061630">
    <property type="term" value="F:ubiquitin protein ligase activity"/>
    <property type="evidence" value="ECO:0007669"/>
    <property type="project" value="TreeGrafter"/>
</dbReference>
<dbReference type="InterPro" id="IPR013083">
    <property type="entry name" value="Znf_RING/FYVE/PHD"/>
</dbReference>
<dbReference type="RefSeq" id="XP_029123232.1">
    <property type="nucleotide sequence ID" value="XM_029267399.1"/>
</dbReference>
<feature type="domain" description="RING-type" evidence="5">
    <location>
        <begin position="98"/>
        <end position="141"/>
    </location>
</feature>
<evidence type="ECO:0000313" key="7">
    <source>
        <dbReference type="RefSeq" id="XP_029123232.1"/>
    </source>
</evidence>
<protein>
    <submittedName>
        <fullName evidence="7">Probable E3 ubiquitin-protein ligase XERICO</fullName>
    </submittedName>
</protein>
<dbReference type="PANTHER" id="PTHR45969:SF81">
    <property type="entry name" value="OS08G0157400 PROTEIN"/>
    <property type="match status" value="1"/>
</dbReference>
<dbReference type="InterPro" id="IPR001841">
    <property type="entry name" value="Znf_RING"/>
</dbReference>
<organism evidence="6 7">
    <name type="scientific">Elaeis guineensis var. tenera</name>
    <name type="common">Oil palm</name>
    <dbReference type="NCBI Taxonomy" id="51953"/>
    <lineage>
        <taxon>Eukaryota</taxon>
        <taxon>Viridiplantae</taxon>
        <taxon>Streptophyta</taxon>
        <taxon>Embryophyta</taxon>
        <taxon>Tracheophyta</taxon>
        <taxon>Spermatophyta</taxon>
        <taxon>Magnoliopsida</taxon>
        <taxon>Liliopsida</taxon>
        <taxon>Arecaceae</taxon>
        <taxon>Arecoideae</taxon>
        <taxon>Cocoseae</taxon>
        <taxon>Elaeidinae</taxon>
        <taxon>Elaeis</taxon>
    </lineage>
</organism>
<evidence type="ECO:0000256" key="4">
    <source>
        <dbReference type="PROSITE-ProRule" id="PRU00175"/>
    </source>
</evidence>
<evidence type="ECO:0000313" key="6">
    <source>
        <dbReference type="Proteomes" id="UP000504607"/>
    </source>
</evidence>
<dbReference type="Proteomes" id="UP000504607">
    <property type="component" value="Chromosome 11"/>
</dbReference>
<gene>
    <name evidence="7" type="primary">LOC114914627</name>
</gene>
<dbReference type="PROSITE" id="PS50089">
    <property type="entry name" value="ZF_RING_2"/>
    <property type="match status" value="1"/>
</dbReference>
<keyword evidence="3" id="KW-0862">Zinc</keyword>
<dbReference type="SUPFAM" id="SSF57850">
    <property type="entry name" value="RING/U-box"/>
    <property type="match status" value="1"/>
</dbReference>
<reference evidence="7" key="1">
    <citation type="submission" date="2025-08" db="UniProtKB">
        <authorList>
            <consortium name="RefSeq"/>
        </authorList>
    </citation>
    <scope>IDENTIFICATION</scope>
</reference>
<keyword evidence="6" id="KW-1185">Reference proteome</keyword>
<name>A0A8N4F3L1_ELAGV</name>
<accession>A0A8N4F3L1</accession>
<evidence type="ECO:0000256" key="2">
    <source>
        <dbReference type="ARBA" id="ARBA00022771"/>
    </source>
</evidence>